<gene>
    <name evidence="2" type="ORF">RHS03_01307</name>
</gene>
<dbReference type="Gene3D" id="1.20.120.660">
    <property type="entry name" value="IL-4 antagonist (De novo design) like domain"/>
    <property type="match status" value="1"/>
</dbReference>
<name>A0A8H7LVA2_9AGAM</name>
<organism evidence="2 3">
    <name type="scientific">Rhizoctonia solani</name>
    <dbReference type="NCBI Taxonomy" id="456999"/>
    <lineage>
        <taxon>Eukaryota</taxon>
        <taxon>Fungi</taxon>
        <taxon>Dikarya</taxon>
        <taxon>Basidiomycota</taxon>
        <taxon>Agaricomycotina</taxon>
        <taxon>Agaricomycetes</taxon>
        <taxon>Cantharellales</taxon>
        <taxon>Ceratobasidiaceae</taxon>
        <taxon>Rhizoctonia</taxon>
    </lineage>
</organism>
<reference evidence="2" key="1">
    <citation type="submission" date="2020-09" db="EMBL/GenBank/DDBJ databases">
        <title>Comparative genome analyses of four rice-infecting Rhizoctonia solani isolates reveal extensive enrichment of homogalacturonan modification genes.</title>
        <authorList>
            <person name="Lee D.-Y."/>
            <person name="Jeon J."/>
            <person name="Kim K.-T."/>
            <person name="Cheong K."/>
            <person name="Song H."/>
            <person name="Choi G."/>
            <person name="Ko J."/>
            <person name="Opiyo S.O."/>
            <person name="Zuo S."/>
            <person name="Madhav S."/>
            <person name="Lee Y.-H."/>
            <person name="Wang G.-L."/>
        </authorList>
    </citation>
    <scope>NUCLEOTIDE SEQUENCE</scope>
    <source>
        <strain evidence="2">AG1-IA WGL</strain>
    </source>
</reference>
<dbReference type="Proteomes" id="UP000602905">
    <property type="component" value="Unassembled WGS sequence"/>
</dbReference>
<dbReference type="Pfam" id="PF12770">
    <property type="entry name" value="CHAT"/>
    <property type="match status" value="1"/>
</dbReference>
<feature type="domain" description="CHAT" evidence="1">
    <location>
        <begin position="613"/>
        <end position="892"/>
    </location>
</feature>
<dbReference type="EMBL" id="JACYCD010000044">
    <property type="protein sequence ID" value="KAF8712304.1"/>
    <property type="molecule type" value="Genomic_DNA"/>
</dbReference>
<sequence>MDGLDYKDLYKEGEFYHNEFRRSKNLDDLEKAIDYGNRALELIPSEHLDLLTLLSCLGAYHDDRYRRLGKLDDMEKPMEYDVRALEIMPETNPHFPNQLANIGVSYGLLYQRFGKVDSLNKAIKYKSRALKLTPDGHPDLPGRYAALGVSYVDRYQRLGESDDLNKSIEYNSRALELTPDGHLDLPNRHAALGVSYTDRYRRLKKVADLNKAIEYKSRALELTPENHPDLSSRHATLGVSYTDRYRELGQVDDLNKAVKHSSCALELTPDDHPDLPSRHATLGVSYSDRYRRTGKLLDLYKSFEHDFFALNLTPDRHPTLSLRHFNLAVSSHELYLYTSDPDCLHSSLDSFRKASQLLTGAARDVFNNAFQWAKLTSKYNYLNPIEAFRAVVDLLPHFIWLGATTSQRYHDLSLVEKVAVRTASAAIRSSEYSLALEWLEHTRCVVWNQSLMLRSPLDTLESSYPALAAQLRETAKQLHHASSQNPAPSSVTYSSEHRHQLAKEYDDLLAQVRKLPGFETFLRPMEVKELLKTARYGPVVVINCHDAHCDALVIKPGKDHVGHLALPEYTEEKARNARSQIDAMLRNRRLRERGFKPKALPLSEPEPDVGLVLASLWNEVVKPVLDYLGYLDNDAPNDLPHVTWCPTGAITFLPLHAAGDYGQPRSRVFDHVISSYTPTLNALLSSVPTVLDRPPRVLAVGQSITPGHSPLQGVTRELECLENHIQHRAVYSQLKDDQATTATVLAEMEQYDWVHLACHAHQNIMNPTKSGFYLHDGTLDLVTITQRSFKNKGLAFLSACQTATGDERLPDEAIHLASGMMMAGYPSVVASMWSVMDEDAPFVADKVYEILMKAGKVGNGEAGRAVHYAVAGLREKVGEKEFGRWVPYIHIGS</sequence>
<proteinExistence type="predicted"/>
<feature type="non-terminal residue" evidence="2">
    <location>
        <position position="893"/>
    </location>
</feature>
<dbReference type="Gene3D" id="1.25.40.10">
    <property type="entry name" value="Tetratricopeptide repeat domain"/>
    <property type="match status" value="1"/>
</dbReference>
<accession>A0A8H7LVA2</accession>
<dbReference type="OrthoDB" id="9991317at2759"/>
<dbReference type="AlphaFoldDB" id="A0A8H7LVA2"/>
<dbReference type="SUPFAM" id="SSF81901">
    <property type="entry name" value="HCP-like"/>
    <property type="match status" value="1"/>
</dbReference>
<evidence type="ECO:0000313" key="2">
    <source>
        <dbReference type="EMBL" id="KAF8712304.1"/>
    </source>
</evidence>
<evidence type="ECO:0000259" key="1">
    <source>
        <dbReference type="Pfam" id="PF12770"/>
    </source>
</evidence>
<evidence type="ECO:0000313" key="3">
    <source>
        <dbReference type="Proteomes" id="UP000602905"/>
    </source>
</evidence>
<comment type="caution">
    <text evidence="2">The sequence shown here is derived from an EMBL/GenBank/DDBJ whole genome shotgun (WGS) entry which is preliminary data.</text>
</comment>
<dbReference type="InterPro" id="IPR024983">
    <property type="entry name" value="CHAT_dom"/>
</dbReference>
<protein>
    <submittedName>
        <fullName evidence="2">TPR-like protein</fullName>
    </submittedName>
</protein>
<dbReference type="InterPro" id="IPR011990">
    <property type="entry name" value="TPR-like_helical_dom_sf"/>
</dbReference>